<feature type="compositionally biased region" description="Acidic residues" evidence="1">
    <location>
        <begin position="27"/>
        <end position="42"/>
    </location>
</feature>
<dbReference type="Proteomes" id="UP000005801">
    <property type="component" value="Unassembled WGS sequence"/>
</dbReference>
<evidence type="ECO:0000256" key="2">
    <source>
        <dbReference type="SAM" id="SignalP"/>
    </source>
</evidence>
<organism evidence="3 4">
    <name type="scientific">Plesiocystis pacifica SIR-1</name>
    <dbReference type="NCBI Taxonomy" id="391625"/>
    <lineage>
        <taxon>Bacteria</taxon>
        <taxon>Pseudomonadati</taxon>
        <taxon>Myxococcota</taxon>
        <taxon>Polyangia</taxon>
        <taxon>Nannocystales</taxon>
        <taxon>Nannocystaceae</taxon>
        <taxon>Plesiocystis</taxon>
    </lineage>
</organism>
<protein>
    <recommendedName>
        <fullName evidence="5">Lipoprotein</fullName>
    </recommendedName>
</protein>
<name>A6G0U6_9BACT</name>
<evidence type="ECO:0000313" key="3">
    <source>
        <dbReference type="EMBL" id="EDM80484.1"/>
    </source>
</evidence>
<dbReference type="OrthoDB" id="5504425at2"/>
<gene>
    <name evidence="3" type="ORF">PPSIR1_41774</name>
</gene>
<evidence type="ECO:0000313" key="4">
    <source>
        <dbReference type="Proteomes" id="UP000005801"/>
    </source>
</evidence>
<proteinExistence type="predicted"/>
<dbReference type="PROSITE" id="PS51257">
    <property type="entry name" value="PROKAR_LIPOPROTEIN"/>
    <property type="match status" value="1"/>
</dbReference>
<comment type="caution">
    <text evidence="3">The sequence shown here is derived from an EMBL/GenBank/DDBJ whole genome shotgun (WGS) entry which is preliminary data.</text>
</comment>
<feature type="signal peptide" evidence="2">
    <location>
        <begin position="1"/>
        <end position="22"/>
    </location>
</feature>
<keyword evidence="4" id="KW-1185">Reference proteome</keyword>
<accession>A6G0U6</accession>
<feature type="region of interest" description="Disordered" evidence="1">
    <location>
        <begin position="27"/>
        <end position="52"/>
    </location>
</feature>
<dbReference type="EMBL" id="ABCS01000010">
    <property type="protein sequence ID" value="EDM80484.1"/>
    <property type="molecule type" value="Genomic_DNA"/>
</dbReference>
<reference evidence="3 4" key="1">
    <citation type="submission" date="2007-06" db="EMBL/GenBank/DDBJ databases">
        <authorList>
            <person name="Shimkets L."/>
            <person name="Ferriera S."/>
            <person name="Johnson J."/>
            <person name="Kravitz S."/>
            <person name="Beeson K."/>
            <person name="Sutton G."/>
            <person name="Rogers Y.-H."/>
            <person name="Friedman R."/>
            <person name="Frazier M."/>
            <person name="Venter J.C."/>
        </authorList>
    </citation>
    <scope>NUCLEOTIDE SEQUENCE [LARGE SCALE GENOMIC DNA]</scope>
    <source>
        <strain evidence="3 4">SIR-1</strain>
    </source>
</reference>
<evidence type="ECO:0000256" key="1">
    <source>
        <dbReference type="SAM" id="MobiDB-lite"/>
    </source>
</evidence>
<dbReference type="AlphaFoldDB" id="A6G0U6"/>
<dbReference type="STRING" id="391625.PPSIR1_41774"/>
<evidence type="ECO:0008006" key="5">
    <source>
        <dbReference type="Google" id="ProtNLM"/>
    </source>
</evidence>
<dbReference type="RefSeq" id="WP_006970345.1">
    <property type="nucleotide sequence ID" value="NZ_ABCS01000010.1"/>
</dbReference>
<feature type="chain" id="PRO_5002693510" description="Lipoprotein" evidence="2">
    <location>
        <begin position="23"/>
        <end position="280"/>
    </location>
</feature>
<keyword evidence="2" id="KW-0732">Signal</keyword>
<sequence>MVRRFRSVWVIAWVLCAGFACRDGEGLDEGADDNDEGQEEWSPDSSQGVEDVPYSGGECTLEVADDCMDPALKCMPWGEGMTPTETRCCPLSDAPVGAGERCTVQDYPTSCVDDCPAGSMCLVDDPETLSGFCQAFCDASDPGACGESQLCRVAFDTREAAPDVPLCAARCNPLTQDCESAGFPGWVCQPSGPTAPNFFCHHPTGPSPALELESCATPSDCAAGLTCIGAAQVLGCEGLERCCTSYCEVDVDTCTGGNACSSLESTVPGLEQVGACVDPS</sequence>